<dbReference type="PANTHER" id="PTHR10788:SF106">
    <property type="entry name" value="BCDNA.GH08860"/>
    <property type="match status" value="1"/>
</dbReference>
<reference evidence="10 11" key="1">
    <citation type="journal article" date="2019" name="Sci. Rep.">
        <title>Comparative genomics of chytrid fungi reveal insights into the obligate biotrophic and pathogenic lifestyle of Synchytrium endobioticum.</title>
        <authorList>
            <person name="van de Vossenberg B.T.L.H."/>
            <person name="Warris S."/>
            <person name="Nguyen H.D.T."/>
            <person name="van Gent-Pelzer M.P.E."/>
            <person name="Joly D.L."/>
            <person name="van de Geest H.C."/>
            <person name="Bonants P.J.M."/>
            <person name="Smith D.S."/>
            <person name="Levesque C.A."/>
            <person name="van der Lee T.A.J."/>
        </authorList>
    </citation>
    <scope>NUCLEOTIDE SEQUENCE [LARGE SCALE GENOMIC DNA]</scope>
    <source>
        <strain evidence="10 11">CBS 675.73</strain>
    </source>
</reference>
<keyword evidence="5" id="KW-0808">Transferase</keyword>
<dbReference type="Proteomes" id="UP000320333">
    <property type="component" value="Unassembled WGS sequence"/>
</dbReference>
<protein>
    <recommendedName>
        <fullName evidence="3">alpha,alpha-trehalose-phosphate synthase (UDP-forming)</fullName>
        <ecNumber evidence="3">2.4.1.15</ecNumber>
    </recommendedName>
    <alternativeName>
        <fullName evidence="7">UDP-glucose-glucosephosphate glucosyltransferase</fullName>
    </alternativeName>
</protein>
<dbReference type="SUPFAM" id="SSF56784">
    <property type="entry name" value="HAD-like"/>
    <property type="match status" value="1"/>
</dbReference>
<dbReference type="Gene3D" id="3.30.70.1020">
    <property type="entry name" value="Trehalose-6-phosphate phosphatase related protein, domain 2"/>
    <property type="match status" value="1"/>
</dbReference>
<dbReference type="FunFam" id="3.40.50.2000:FF:000007">
    <property type="entry name" value="Trehalose-6-phosphate synthase"/>
    <property type="match status" value="1"/>
</dbReference>
<evidence type="ECO:0000313" key="10">
    <source>
        <dbReference type="EMBL" id="TPX75753.1"/>
    </source>
</evidence>
<accession>A0A507FHI2</accession>
<sequence>MDKNTDAETGGRLLIVSNRLPITVATDASSNAFTCKRSTGGLVAGLSGLAKNTQFMWYGWPGISVQSEAMQRDMREHLRKEYDAVPMFLPDSVAKDYYSGFCNGILWPLFHYHPNELSFNPAHYAAYTAANRLFAECLAEDIQPGDVIWIHDFHLMLLPSLLNQLLHPNLRAAVKIGFFLHTPFPSSEVYRILPVRKELLIGVLGGSDCVGFQTYDYARHFMSSCARILGLHCFPDGVEFQGRKVKVGTHPIGIDPEKFKTGLHSPTVQSHITRLKTRFKNTKIMIGIDRLDYIKALPQKLHAFSYLLYKHPELRDGNCVLIQVAVPSRGDVVEYQNLERVVDGLVGKVNGRFGTVECVPVYYVHRGVSFEELVALYAVADVCVVSSTRDGMNLVSYEFIASQQGQHGVLVLSEFAGAAQSLNGAIIVNPWNTEELAQGMYDALTMPAKRKEENYHKLSRYVDKYTAERWGNTFVNELKSLPNWHAVNQMDELTPAIAIRSFHASQKYRVLFIDYDGTLNSTSPRLPEYAQSPSKQARDLLSRLSTLPATFVYVLSGRSRAILDLWFGDLPVGLCAEHGCFYRHPPHLDSALVEVLDSQPDEDIGGPAGESDGDIGATFVPAPQSVMDANTNQYPTHAPRPIHPIVVSKNNSASTGNLLSAGHSFSPVTRHVSPFSVSPKPPIPSEESGTEKQQQPFLPPRRMNQGGWNCLVEQPDSSWSDAIRPLFEHYTERTPGSFVEGKEVNLTWNYRNADPEFGDWQASELHVNLEQIVNHLALSIVVGSKTVEVRPSTVDKATAARSILHDIHLTYAHTLENAKPLSEGSSSNELSPPYEILFRYLQSVLSASCVNKDDQKVDASEISQLERILTCTVGRKQQSQARYFLAGVDEVTAFLEEFYAGCC</sequence>
<dbReference type="InterPro" id="IPR036412">
    <property type="entry name" value="HAD-like_sf"/>
</dbReference>
<evidence type="ECO:0000256" key="2">
    <source>
        <dbReference type="ARBA" id="ARBA00008799"/>
    </source>
</evidence>
<dbReference type="GO" id="GO:0003825">
    <property type="term" value="F:alpha,alpha-trehalose-phosphate synthase (UDP-forming) activity"/>
    <property type="evidence" value="ECO:0007669"/>
    <property type="project" value="UniProtKB-EC"/>
</dbReference>
<dbReference type="Pfam" id="PF02358">
    <property type="entry name" value="Trehalose_PPase"/>
    <property type="match status" value="2"/>
</dbReference>
<evidence type="ECO:0000256" key="5">
    <source>
        <dbReference type="ARBA" id="ARBA00022679"/>
    </source>
</evidence>
<feature type="region of interest" description="Disordered" evidence="9">
    <location>
        <begin position="671"/>
        <end position="702"/>
    </location>
</feature>
<evidence type="ECO:0000256" key="1">
    <source>
        <dbReference type="ARBA" id="ARBA00005409"/>
    </source>
</evidence>
<dbReference type="EC" id="2.4.1.15" evidence="3"/>
<dbReference type="FunFam" id="3.40.50.2000:FF:000035">
    <property type="entry name" value="Trehalose-6-phosphate synthase"/>
    <property type="match status" value="1"/>
</dbReference>
<evidence type="ECO:0000256" key="3">
    <source>
        <dbReference type="ARBA" id="ARBA00012538"/>
    </source>
</evidence>
<dbReference type="Gene3D" id="3.40.50.1000">
    <property type="entry name" value="HAD superfamily/HAD-like"/>
    <property type="match status" value="2"/>
</dbReference>
<dbReference type="GO" id="GO:0005829">
    <property type="term" value="C:cytosol"/>
    <property type="evidence" value="ECO:0007669"/>
    <property type="project" value="TreeGrafter"/>
</dbReference>
<evidence type="ECO:0000313" key="11">
    <source>
        <dbReference type="Proteomes" id="UP000320333"/>
    </source>
</evidence>
<gene>
    <name evidence="10" type="ORF">CcCBS67573_g02962</name>
</gene>
<dbReference type="Gene3D" id="3.40.50.2000">
    <property type="entry name" value="Glycogen Phosphorylase B"/>
    <property type="match status" value="2"/>
</dbReference>
<comment type="similarity">
    <text evidence="1">In the N-terminal section; belongs to the glycosyltransferase 20 family.</text>
</comment>
<evidence type="ECO:0000256" key="8">
    <source>
        <dbReference type="ARBA" id="ARBA00048039"/>
    </source>
</evidence>
<comment type="catalytic activity">
    <reaction evidence="8">
        <text>D-glucose 6-phosphate + UDP-alpha-D-glucose = alpha,alpha-trehalose 6-phosphate + UDP + H(+)</text>
        <dbReference type="Rhea" id="RHEA:18889"/>
        <dbReference type="ChEBI" id="CHEBI:15378"/>
        <dbReference type="ChEBI" id="CHEBI:58223"/>
        <dbReference type="ChEBI" id="CHEBI:58429"/>
        <dbReference type="ChEBI" id="CHEBI:58885"/>
        <dbReference type="ChEBI" id="CHEBI:61548"/>
        <dbReference type="EC" id="2.4.1.15"/>
    </reaction>
</comment>
<dbReference type="InterPro" id="IPR023214">
    <property type="entry name" value="HAD_sf"/>
</dbReference>
<keyword evidence="11" id="KW-1185">Reference proteome</keyword>
<proteinExistence type="inferred from homology"/>
<dbReference type="STRING" id="246404.A0A507FHI2"/>
<dbReference type="GO" id="GO:0005992">
    <property type="term" value="P:trehalose biosynthetic process"/>
    <property type="evidence" value="ECO:0007669"/>
    <property type="project" value="InterPro"/>
</dbReference>
<dbReference type="GO" id="GO:0005946">
    <property type="term" value="C:alpha,alpha-trehalose-phosphate synthase complex (UDP-forming)"/>
    <property type="evidence" value="ECO:0007669"/>
    <property type="project" value="TreeGrafter"/>
</dbReference>
<dbReference type="Pfam" id="PF00982">
    <property type="entry name" value="Glyco_transf_20"/>
    <property type="match status" value="1"/>
</dbReference>
<dbReference type="GO" id="GO:0004805">
    <property type="term" value="F:trehalose-phosphatase activity"/>
    <property type="evidence" value="ECO:0007669"/>
    <property type="project" value="TreeGrafter"/>
</dbReference>
<dbReference type="PANTHER" id="PTHR10788">
    <property type="entry name" value="TREHALOSE-6-PHOSPHATE SYNTHASE"/>
    <property type="match status" value="1"/>
</dbReference>
<name>A0A507FHI2_9FUNG</name>
<dbReference type="EMBL" id="QEAP01000069">
    <property type="protein sequence ID" value="TPX75753.1"/>
    <property type="molecule type" value="Genomic_DNA"/>
</dbReference>
<evidence type="ECO:0000256" key="4">
    <source>
        <dbReference type="ARBA" id="ARBA00022676"/>
    </source>
</evidence>
<comment type="pathway">
    <text evidence="6">Carbohydrate biosynthesis.</text>
</comment>
<comment type="caution">
    <text evidence="10">The sequence shown here is derived from an EMBL/GenBank/DDBJ whole genome shotgun (WGS) entry which is preliminary data.</text>
</comment>
<comment type="similarity">
    <text evidence="2">Belongs to the glycosyltransferase 20 family.</text>
</comment>
<dbReference type="AlphaFoldDB" id="A0A507FHI2"/>
<dbReference type="InterPro" id="IPR003337">
    <property type="entry name" value="Trehalose_PPase"/>
</dbReference>
<keyword evidence="4" id="KW-0328">Glycosyltransferase</keyword>
<dbReference type="OrthoDB" id="755951at2759"/>
<evidence type="ECO:0000256" key="9">
    <source>
        <dbReference type="SAM" id="MobiDB-lite"/>
    </source>
</evidence>
<dbReference type="CDD" id="cd03788">
    <property type="entry name" value="GT20_TPS"/>
    <property type="match status" value="1"/>
</dbReference>
<dbReference type="FunFam" id="3.30.70.1020:FF:000001">
    <property type="entry name" value="Alpha,alpha-trehalose-phosphate synthase [UDP-forming] 1"/>
    <property type="match status" value="1"/>
</dbReference>
<dbReference type="SUPFAM" id="SSF53756">
    <property type="entry name" value="UDP-Glycosyltransferase/glycogen phosphorylase"/>
    <property type="match status" value="1"/>
</dbReference>
<evidence type="ECO:0000256" key="6">
    <source>
        <dbReference type="ARBA" id="ARBA00024331"/>
    </source>
</evidence>
<organism evidence="10 11">
    <name type="scientific">Chytriomyces confervae</name>
    <dbReference type="NCBI Taxonomy" id="246404"/>
    <lineage>
        <taxon>Eukaryota</taxon>
        <taxon>Fungi</taxon>
        <taxon>Fungi incertae sedis</taxon>
        <taxon>Chytridiomycota</taxon>
        <taxon>Chytridiomycota incertae sedis</taxon>
        <taxon>Chytridiomycetes</taxon>
        <taxon>Chytridiales</taxon>
        <taxon>Chytriomycetaceae</taxon>
        <taxon>Chytriomyces</taxon>
    </lineage>
</organism>
<evidence type="ECO:0000256" key="7">
    <source>
        <dbReference type="ARBA" id="ARBA00029654"/>
    </source>
</evidence>
<dbReference type="InterPro" id="IPR001830">
    <property type="entry name" value="Glyco_trans_20"/>
</dbReference>